<dbReference type="GeneID" id="67369126"/>
<evidence type="ECO:0000313" key="5">
    <source>
        <dbReference type="Proteomes" id="UP000254031"/>
    </source>
</evidence>
<reference evidence="5 6" key="1">
    <citation type="submission" date="2018-06" db="EMBL/GenBank/DDBJ databases">
        <authorList>
            <consortium name="Pathogen Informatics"/>
            <person name="Doyle S."/>
        </authorList>
    </citation>
    <scope>NUCLEOTIDE SEQUENCE [LARGE SCALE GENOMIC DNA]</scope>
    <source>
        <strain evidence="1 6">NCTC10638</strain>
        <strain evidence="2 5">NCTC9380</strain>
    </source>
</reference>
<name>A0A248ZZX0_MANHA</name>
<dbReference type="EMBL" id="VAJB01000043">
    <property type="protein sequence ID" value="TRB72070.1"/>
    <property type="molecule type" value="Genomic_DNA"/>
</dbReference>
<evidence type="ECO:0000313" key="7">
    <source>
        <dbReference type="Proteomes" id="UP000315164"/>
    </source>
</evidence>
<reference evidence="7 8" key="2">
    <citation type="journal article" date="2019" name="Vet. Microbiol.">
        <title>Genetic characterization of susceptible and multi-drug resistant Mannheimia haemolytica isolated from high-risk stocker calves prior to and after antimicrobial metaphylaxis.</title>
        <authorList>
            <person name="Snyder E.R."/>
            <person name="Alvarez-Narvaez S."/>
            <person name="Credille B.C."/>
        </authorList>
    </citation>
    <scope>NUCLEOTIDE SEQUENCE [LARGE SCALE GENOMIC DNA]</scope>
    <source>
        <strain evidence="4 7">UGA-R5-128-1</strain>
        <strain evidence="3 8">UGA-R7-163-1</strain>
    </source>
</reference>
<dbReference type="Proteomes" id="UP000254031">
    <property type="component" value="Unassembled WGS sequence"/>
</dbReference>
<dbReference type="EMBL" id="UGPN01000002">
    <property type="protein sequence ID" value="STY61421.1"/>
    <property type="molecule type" value="Genomic_DNA"/>
</dbReference>
<dbReference type="RefSeq" id="WP_020824316.1">
    <property type="nucleotide sequence ID" value="NZ_CP017484.1"/>
</dbReference>
<evidence type="ECO:0000313" key="1">
    <source>
        <dbReference type="EMBL" id="STY61421.1"/>
    </source>
</evidence>
<evidence type="ECO:0000313" key="3">
    <source>
        <dbReference type="EMBL" id="TRB35354.1"/>
    </source>
</evidence>
<accession>A0A248ZZX0</accession>
<proteinExistence type="predicted"/>
<evidence type="ECO:0000313" key="8">
    <source>
        <dbReference type="Proteomes" id="UP000318394"/>
    </source>
</evidence>
<organism evidence="4 7">
    <name type="scientific">Mannheimia haemolytica</name>
    <name type="common">Pasteurella haemolytica</name>
    <dbReference type="NCBI Taxonomy" id="75985"/>
    <lineage>
        <taxon>Bacteria</taxon>
        <taxon>Pseudomonadati</taxon>
        <taxon>Pseudomonadota</taxon>
        <taxon>Gammaproteobacteria</taxon>
        <taxon>Pasteurellales</taxon>
        <taxon>Pasteurellaceae</taxon>
        <taxon>Mannheimia</taxon>
    </lineage>
</organism>
<protein>
    <submittedName>
        <fullName evidence="4">Uncharacterized protein</fullName>
    </submittedName>
</protein>
<dbReference type="AlphaFoldDB" id="A0A248ZZX0"/>
<sequence>MKKDCTKQDFANWLNENQEVCWIKEVSIERILSCVDDYVAICNARSKDEFELLNDIRELFYSAHYKDFTPVLSGRFF</sequence>
<dbReference type="EMBL" id="UGPL01000006">
    <property type="protein sequence ID" value="STY67502.1"/>
    <property type="molecule type" value="Genomic_DNA"/>
</dbReference>
<evidence type="ECO:0000313" key="2">
    <source>
        <dbReference type="EMBL" id="STY67502.1"/>
    </source>
</evidence>
<dbReference type="EMBL" id="VAJI01000031">
    <property type="protein sequence ID" value="TRB35354.1"/>
    <property type="molecule type" value="Genomic_DNA"/>
</dbReference>
<dbReference type="Proteomes" id="UP000318394">
    <property type="component" value="Unassembled WGS sequence"/>
</dbReference>
<dbReference type="Proteomes" id="UP000315164">
    <property type="component" value="Unassembled WGS sequence"/>
</dbReference>
<dbReference type="Proteomes" id="UP000254802">
    <property type="component" value="Unassembled WGS sequence"/>
</dbReference>
<gene>
    <name evidence="4" type="ORF">FEA53_12750</name>
    <name evidence="3" type="ORF">FEB89_11415</name>
    <name evidence="1" type="ORF">NCTC10638_02636</name>
    <name evidence="2" type="ORF">NCTC9380_02862</name>
</gene>
<evidence type="ECO:0000313" key="6">
    <source>
        <dbReference type="Proteomes" id="UP000254802"/>
    </source>
</evidence>
<evidence type="ECO:0000313" key="4">
    <source>
        <dbReference type="EMBL" id="TRB72070.1"/>
    </source>
</evidence>
<keyword evidence="8" id="KW-1185">Reference proteome</keyword>